<evidence type="ECO:0000313" key="4">
    <source>
        <dbReference type="EMBL" id="MFK2904374.1"/>
    </source>
</evidence>
<proteinExistence type="predicted"/>
<name>A0ABW8JV81_9GAMM</name>
<reference evidence="4 5" key="1">
    <citation type="submission" date="2020-10" db="EMBL/GenBank/DDBJ databases">
        <title>Phylogeny of dyella-like bacteria.</title>
        <authorList>
            <person name="Fu J."/>
        </authorList>
    </citation>
    <scope>NUCLEOTIDE SEQUENCE [LARGE SCALE GENOMIC DNA]</scope>
    <source>
        <strain evidence="4 5">Gsoil3046</strain>
    </source>
</reference>
<evidence type="ECO:0000256" key="2">
    <source>
        <dbReference type="ARBA" id="ARBA00022643"/>
    </source>
</evidence>
<dbReference type="EMBL" id="JADIKM010000003">
    <property type="protein sequence ID" value="MFK2904374.1"/>
    <property type="molecule type" value="Genomic_DNA"/>
</dbReference>
<comment type="caution">
    <text evidence="4">The sequence shown here is derived from an EMBL/GenBank/DDBJ whole genome shotgun (WGS) entry which is preliminary data.</text>
</comment>
<dbReference type="PANTHER" id="PTHR39201">
    <property type="entry name" value="EXPORTED PROTEIN-RELATED"/>
    <property type="match status" value="1"/>
</dbReference>
<dbReference type="InterPro" id="IPR008254">
    <property type="entry name" value="Flavodoxin/NO_synth"/>
</dbReference>
<keyword evidence="1" id="KW-0285">Flavoprotein</keyword>
<protein>
    <submittedName>
        <fullName evidence="4">Flavodoxin</fullName>
    </submittedName>
</protein>
<accession>A0ABW8JV81</accession>
<keyword evidence="2" id="KW-0288">FMN</keyword>
<feature type="domain" description="Flavodoxin-like" evidence="3">
    <location>
        <begin position="7"/>
        <end position="125"/>
    </location>
</feature>
<evidence type="ECO:0000313" key="5">
    <source>
        <dbReference type="Proteomes" id="UP001620460"/>
    </source>
</evidence>
<evidence type="ECO:0000259" key="3">
    <source>
        <dbReference type="Pfam" id="PF12682"/>
    </source>
</evidence>
<keyword evidence="5" id="KW-1185">Reference proteome</keyword>
<gene>
    <name evidence="4" type="ORF">ISP17_10390</name>
</gene>
<dbReference type="PANTHER" id="PTHR39201:SF1">
    <property type="entry name" value="FLAVODOXIN-LIKE DOMAIN-CONTAINING PROTEIN"/>
    <property type="match status" value="1"/>
</dbReference>
<evidence type="ECO:0000256" key="1">
    <source>
        <dbReference type="ARBA" id="ARBA00022630"/>
    </source>
</evidence>
<dbReference type="RefSeq" id="WP_404632836.1">
    <property type="nucleotide sequence ID" value="NZ_JADIKM010000003.1"/>
</dbReference>
<dbReference type="Gene3D" id="3.40.50.360">
    <property type="match status" value="1"/>
</dbReference>
<sequence>MTPANRTLIIYYSRSGTTARVGHALAQRLGADEVVIQDMRAQGHVSVVRALLDRLFNTLPAIAPIAVPLESYDLVVLGTPVWGGRAAAPVRRFLNDYAPRLPAVAFFCTMGGSGAESTFEDMQARLGKPPRASCSFDAKALDNGSYLGALDHFAMQLTGNAYSPLSSQPGPHSVPTHH</sequence>
<dbReference type="Pfam" id="PF12682">
    <property type="entry name" value="Flavodoxin_4"/>
    <property type="match status" value="1"/>
</dbReference>
<dbReference type="Proteomes" id="UP001620460">
    <property type="component" value="Unassembled WGS sequence"/>
</dbReference>
<dbReference type="InterPro" id="IPR029039">
    <property type="entry name" value="Flavoprotein-like_sf"/>
</dbReference>
<dbReference type="SUPFAM" id="SSF52218">
    <property type="entry name" value="Flavoproteins"/>
    <property type="match status" value="1"/>
</dbReference>
<organism evidence="4 5">
    <name type="scientific">Dyella ginsengisoli</name>
    <dbReference type="NCBI Taxonomy" id="363848"/>
    <lineage>
        <taxon>Bacteria</taxon>
        <taxon>Pseudomonadati</taxon>
        <taxon>Pseudomonadota</taxon>
        <taxon>Gammaproteobacteria</taxon>
        <taxon>Lysobacterales</taxon>
        <taxon>Rhodanobacteraceae</taxon>
        <taxon>Dyella</taxon>
    </lineage>
</organism>